<sequence length="436" mass="46779">MSLGRVDSGISIAVCAPNGKQIVEPPQGGSQAKEVSSASSTGQKRAQAAPPDSDKQREKRARTPTIPTDVFFLRLTRNDAPSSQPQEASASTRAVTISSQPRPEPLPRQKTRNSRKLSGMVPADPTSIPYSNYGEGDLEMRRIIEGEGGEDIKDEAKAEEASEEEREACDSPSEENRPTSIRVTSSSVTASHWAETQADTVDLTQFRKADLRNAPGSLIESINASFDQGGSEELTEIHKLPPAKRRKLLPPKTIGAIPAKGCAHSDSEDEGGRTERDSTDHIKCEVATALEGDEEHDELQGDEDESVAPAQRTAQHSVSDEMGDDKNYTLNAAGLTPQNTPSQNGEEESFPPIPRTIIPNAAFHVGPSGIAPMGESSDSYSLAYRVPIAYTSSEINFKLQPDSTCAGPPRRVHLRGQSGWKALKSSNSPGDGVCTN</sequence>
<feature type="compositionally biased region" description="Polar residues" evidence="1">
    <location>
        <begin position="92"/>
        <end position="101"/>
    </location>
</feature>
<organism evidence="2 3">
    <name type="scientific">Mycena rosella</name>
    <name type="common">Pink bonnet</name>
    <name type="synonym">Agaricus rosellus</name>
    <dbReference type="NCBI Taxonomy" id="1033263"/>
    <lineage>
        <taxon>Eukaryota</taxon>
        <taxon>Fungi</taxon>
        <taxon>Dikarya</taxon>
        <taxon>Basidiomycota</taxon>
        <taxon>Agaricomycotina</taxon>
        <taxon>Agaricomycetes</taxon>
        <taxon>Agaricomycetidae</taxon>
        <taxon>Agaricales</taxon>
        <taxon>Marasmiineae</taxon>
        <taxon>Mycenaceae</taxon>
        <taxon>Mycena</taxon>
    </lineage>
</organism>
<evidence type="ECO:0000256" key="1">
    <source>
        <dbReference type="SAM" id="MobiDB-lite"/>
    </source>
</evidence>
<comment type="caution">
    <text evidence="2">The sequence shown here is derived from an EMBL/GenBank/DDBJ whole genome shotgun (WGS) entry which is preliminary data.</text>
</comment>
<feature type="compositionally biased region" description="Polar residues" evidence="1">
    <location>
        <begin position="424"/>
        <end position="436"/>
    </location>
</feature>
<feature type="region of interest" description="Disordered" evidence="1">
    <location>
        <begin position="242"/>
        <end position="354"/>
    </location>
</feature>
<reference evidence="2" key="1">
    <citation type="submission" date="2023-03" db="EMBL/GenBank/DDBJ databases">
        <title>Massive genome expansion in bonnet fungi (Mycena s.s.) driven by repeated elements and novel gene families across ecological guilds.</title>
        <authorList>
            <consortium name="Lawrence Berkeley National Laboratory"/>
            <person name="Harder C.B."/>
            <person name="Miyauchi S."/>
            <person name="Viragh M."/>
            <person name="Kuo A."/>
            <person name="Thoen E."/>
            <person name="Andreopoulos B."/>
            <person name="Lu D."/>
            <person name="Skrede I."/>
            <person name="Drula E."/>
            <person name="Henrissat B."/>
            <person name="Morin E."/>
            <person name="Kohler A."/>
            <person name="Barry K."/>
            <person name="LaButti K."/>
            <person name="Morin E."/>
            <person name="Salamov A."/>
            <person name="Lipzen A."/>
            <person name="Mereny Z."/>
            <person name="Hegedus B."/>
            <person name="Baldrian P."/>
            <person name="Stursova M."/>
            <person name="Weitz H."/>
            <person name="Taylor A."/>
            <person name="Grigoriev I.V."/>
            <person name="Nagy L.G."/>
            <person name="Martin F."/>
            <person name="Kauserud H."/>
        </authorList>
    </citation>
    <scope>NUCLEOTIDE SEQUENCE</scope>
    <source>
        <strain evidence="2">CBHHK067</strain>
    </source>
</reference>
<feature type="compositionally biased region" description="Polar residues" evidence="1">
    <location>
        <begin position="178"/>
        <end position="190"/>
    </location>
</feature>
<accession>A0AAD7GU85</accession>
<evidence type="ECO:0000313" key="3">
    <source>
        <dbReference type="Proteomes" id="UP001221757"/>
    </source>
</evidence>
<dbReference type="EMBL" id="JARKIE010000008">
    <property type="protein sequence ID" value="KAJ7705352.1"/>
    <property type="molecule type" value="Genomic_DNA"/>
</dbReference>
<keyword evidence="3" id="KW-1185">Reference proteome</keyword>
<gene>
    <name evidence="2" type="ORF">B0H17DRAFT_1126204</name>
</gene>
<feature type="compositionally biased region" description="Polar residues" evidence="1">
    <location>
        <begin position="28"/>
        <end position="44"/>
    </location>
</feature>
<dbReference type="AlphaFoldDB" id="A0AAD7GU85"/>
<name>A0AAD7GU85_MYCRO</name>
<feature type="compositionally biased region" description="Low complexity" evidence="1">
    <location>
        <begin position="80"/>
        <end position="91"/>
    </location>
</feature>
<feature type="compositionally biased region" description="Acidic residues" evidence="1">
    <location>
        <begin position="291"/>
        <end position="306"/>
    </location>
</feature>
<feature type="region of interest" description="Disordered" evidence="1">
    <location>
        <begin position="15"/>
        <end position="199"/>
    </location>
</feature>
<feature type="region of interest" description="Disordered" evidence="1">
    <location>
        <begin position="417"/>
        <end position="436"/>
    </location>
</feature>
<feature type="compositionally biased region" description="Basic and acidic residues" evidence="1">
    <location>
        <begin position="263"/>
        <end position="284"/>
    </location>
</feature>
<dbReference type="Proteomes" id="UP001221757">
    <property type="component" value="Unassembled WGS sequence"/>
</dbReference>
<feature type="compositionally biased region" description="Basic and acidic residues" evidence="1">
    <location>
        <begin position="138"/>
        <end position="160"/>
    </location>
</feature>
<proteinExistence type="predicted"/>
<protein>
    <submittedName>
        <fullName evidence="2">Uncharacterized protein</fullName>
    </submittedName>
</protein>
<evidence type="ECO:0000313" key="2">
    <source>
        <dbReference type="EMBL" id="KAJ7705352.1"/>
    </source>
</evidence>